<keyword evidence="3" id="KW-0804">Transcription</keyword>
<name>A0A926JND6_9FLAO</name>
<proteinExistence type="predicted"/>
<dbReference type="InterPro" id="IPR052362">
    <property type="entry name" value="HTH-GbsR_regulator"/>
</dbReference>
<dbReference type="InterPro" id="IPR036388">
    <property type="entry name" value="WH-like_DNA-bd_sf"/>
</dbReference>
<keyword evidence="1" id="KW-0805">Transcription regulation</keyword>
<reference evidence="4 5" key="1">
    <citation type="submission" date="2020-09" db="EMBL/GenBank/DDBJ databases">
        <title>Sinomicrobium weinanense sp. nov., a halophilic bacteria isolated from saline-alkali soil.</title>
        <authorList>
            <person name="Wu P."/>
            <person name="Ren H."/>
            <person name="Mei Y."/>
            <person name="Liang Y."/>
            <person name="Chen Z."/>
        </authorList>
    </citation>
    <scope>NUCLEOTIDE SEQUENCE [LARGE SCALE GENOMIC DNA]</scope>
    <source>
        <strain evidence="4 5">FJxs</strain>
    </source>
</reference>
<dbReference type="EMBL" id="JACVDC010000001">
    <property type="protein sequence ID" value="MBC9794490.1"/>
    <property type="molecule type" value="Genomic_DNA"/>
</dbReference>
<protein>
    <submittedName>
        <fullName evidence="4">MarR family transcriptional regulator</fullName>
    </submittedName>
</protein>
<evidence type="ECO:0000313" key="5">
    <source>
        <dbReference type="Proteomes" id="UP000653730"/>
    </source>
</evidence>
<comment type="caution">
    <text evidence="4">The sequence shown here is derived from an EMBL/GenBank/DDBJ whole genome shotgun (WGS) entry which is preliminary data.</text>
</comment>
<dbReference type="GO" id="GO:0003677">
    <property type="term" value="F:DNA binding"/>
    <property type="evidence" value="ECO:0007669"/>
    <property type="project" value="UniProtKB-KW"/>
</dbReference>
<evidence type="ECO:0000256" key="1">
    <source>
        <dbReference type="ARBA" id="ARBA00023015"/>
    </source>
</evidence>
<dbReference type="Proteomes" id="UP000653730">
    <property type="component" value="Unassembled WGS sequence"/>
</dbReference>
<evidence type="ECO:0000256" key="3">
    <source>
        <dbReference type="ARBA" id="ARBA00023163"/>
    </source>
</evidence>
<dbReference type="RefSeq" id="WP_187963642.1">
    <property type="nucleotide sequence ID" value="NZ_JACVDC010000001.1"/>
</dbReference>
<organism evidence="4 5">
    <name type="scientific">Sinomicrobium weinanense</name>
    <dbReference type="NCBI Taxonomy" id="2842200"/>
    <lineage>
        <taxon>Bacteria</taxon>
        <taxon>Pseudomonadati</taxon>
        <taxon>Bacteroidota</taxon>
        <taxon>Flavobacteriia</taxon>
        <taxon>Flavobacteriales</taxon>
        <taxon>Flavobacteriaceae</taxon>
        <taxon>Sinomicrobium</taxon>
    </lineage>
</organism>
<keyword evidence="2" id="KW-0238">DNA-binding</keyword>
<accession>A0A926JND6</accession>
<dbReference type="InterPro" id="IPR036390">
    <property type="entry name" value="WH_DNA-bd_sf"/>
</dbReference>
<dbReference type="PANTHER" id="PTHR38465:SF1">
    <property type="entry name" value="HTH-TYPE TRANSCRIPTIONAL REGULATOR MJ1563-RELATED"/>
    <property type="match status" value="1"/>
</dbReference>
<evidence type="ECO:0000313" key="4">
    <source>
        <dbReference type="EMBL" id="MBC9794490.1"/>
    </source>
</evidence>
<dbReference type="SUPFAM" id="SSF46785">
    <property type="entry name" value="Winged helix' DNA-binding domain"/>
    <property type="match status" value="1"/>
</dbReference>
<dbReference type="Gene3D" id="1.10.10.10">
    <property type="entry name" value="Winged helix-like DNA-binding domain superfamily/Winged helix DNA-binding domain"/>
    <property type="match status" value="1"/>
</dbReference>
<keyword evidence="5" id="KW-1185">Reference proteome</keyword>
<sequence length="167" mass="19468">MQCEELEKEKCGLVEELGVYFEKNEAFSPLSARIFSIMVLTGEEGVTFDELLEKLEASKSSISTNLQLLQSTGKLTYFTKTGDRKRYFKIAPDQMLVRLDEKIEQWKKEKELLEKVHCYKMRYIQKNGQSDPDNAGLLFNRHYIEFAEQMLSNLIRLKENISNAINQ</sequence>
<dbReference type="AlphaFoldDB" id="A0A926JND6"/>
<gene>
    <name evidence="4" type="ORF">IBL28_00810</name>
</gene>
<dbReference type="PANTHER" id="PTHR38465">
    <property type="entry name" value="HTH-TYPE TRANSCRIPTIONAL REGULATOR MJ1563-RELATED"/>
    <property type="match status" value="1"/>
</dbReference>
<evidence type="ECO:0000256" key="2">
    <source>
        <dbReference type="ARBA" id="ARBA00023125"/>
    </source>
</evidence>